<dbReference type="SUPFAM" id="SSF47616">
    <property type="entry name" value="GST C-terminal domain-like"/>
    <property type="match status" value="1"/>
</dbReference>
<dbReference type="Pfam" id="PF02798">
    <property type="entry name" value="GST_N"/>
    <property type="match status" value="1"/>
</dbReference>
<comment type="caution">
    <text evidence="5">The sequence shown here is derived from an EMBL/GenBank/DDBJ whole genome shotgun (WGS) entry which is preliminary data.</text>
</comment>
<accession>A0A964E5X9</accession>
<dbReference type="SUPFAM" id="SSF52833">
    <property type="entry name" value="Thioredoxin-like"/>
    <property type="match status" value="1"/>
</dbReference>
<dbReference type="InterPro" id="IPR040079">
    <property type="entry name" value="Glutathione_S-Trfase"/>
</dbReference>
<dbReference type="AlphaFoldDB" id="A0A964E5X9"/>
<evidence type="ECO:0000256" key="1">
    <source>
        <dbReference type="ARBA" id="ARBA00007409"/>
    </source>
</evidence>
<dbReference type="Gene3D" id="3.40.30.10">
    <property type="entry name" value="Glutaredoxin"/>
    <property type="match status" value="1"/>
</dbReference>
<dbReference type="Proteomes" id="UP000721844">
    <property type="component" value="Unassembled WGS sequence"/>
</dbReference>
<proteinExistence type="inferred from homology"/>
<dbReference type="EMBL" id="JAESVA010000010">
    <property type="protein sequence ID" value="MCB8882991.1"/>
    <property type="molecule type" value="Genomic_DNA"/>
</dbReference>
<dbReference type="FunFam" id="3.40.30.10:FF:000039">
    <property type="entry name" value="Glutathione S-transferase domain"/>
    <property type="match status" value="1"/>
</dbReference>
<dbReference type="InterPro" id="IPR004045">
    <property type="entry name" value="Glutathione_S-Trfase_N"/>
</dbReference>
<dbReference type="GO" id="GO:0016740">
    <property type="term" value="F:transferase activity"/>
    <property type="evidence" value="ECO:0007669"/>
    <property type="project" value="UniProtKB-KW"/>
</dbReference>
<evidence type="ECO:0000259" key="3">
    <source>
        <dbReference type="PROSITE" id="PS50404"/>
    </source>
</evidence>
<evidence type="ECO:0000259" key="4">
    <source>
        <dbReference type="PROSITE" id="PS50405"/>
    </source>
</evidence>
<dbReference type="PANTHER" id="PTHR44051">
    <property type="entry name" value="GLUTATHIONE S-TRANSFERASE-RELATED"/>
    <property type="match status" value="1"/>
</dbReference>
<keyword evidence="6" id="KW-1185">Reference proteome</keyword>
<feature type="domain" description="GST C-terminal" evidence="4">
    <location>
        <begin position="86"/>
        <end position="207"/>
    </location>
</feature>
<dbReference type="Pfam" id="PF13410">
    <property type="entry name" value="GST_C_2"/>
    <property type="match status" value="1"/>
</dbReference>
<dbReference type="InterPro" id="IPR036249">
    <property type="entry name" value="Thioredoxin-like_sf"/>
</dbReference>
<dbReference type="InterPro" id="IPR010987">
    <property type="entry name" value="Glutathione-S-Trfase_C-like"/>
</dbReference>
<comment type="similarity">
    <text evidence="1">Belongs to the GST superfamily.</text>
</comment>
<name>A0A964E5X9_9PROT</name>
<dbReference type="InterPro" id="IPR036282">
    <property type="entry name" value="Glutathione-S-Trfase_C_sf"/>
</dbReference>
<evidence type="ECO:0000313" key="6">
    <source>
        <dbReference type="Proteomes" id="UP000721844"/>
    </source>
</evidence>
<dbReference type="RefSeq" id="WP_227309648.1">
    <property type="nucleotide sequence ID" value="NZ_JAESVA010000010.1"/>
</dbReference>
<gene>
    <name evidence="5" type="ORF">ACELLULO517_22275</name>
</gene>
<dbReference type="Gene3D" id="1.20.1050.10">
    <property type="match status" value="1"/>
</dbReference>
<organism evidence="5 6">
    <name type="scientific">Acidisoma cellulosilyticum</name>
    <dbReference type="NCBI Taxonomy" id="2802395"/>
    <lineage>
        <taxon>Bacteria</taxon>
        <taxon>Pseudomonadati</taxon>
        <taxon>Pseudomonadota</taxon>
        <taxon>Alphaproteobacteria</taxon>
        <taxon>Acetobacterales</taxon>
        <taxon>Acidocellaceae</taxon>
        <taxon>Acidisoma</taxon>
    </lineage>
</organism>
<dbReference type="PROSITE" id="PS50404">
    <property type="entry name" value="GST_NTER"/>
    <property type="match status" value="1"/>
</dbReference>
<keyword evidence="2" id="KW-0808">Transferase</keyword>
<dbReference type="SFLD" id="SFLDG01150">
    <property type="entry name" value="Main.1:_Beta-like"/>
    <property type="match status" value="1"/>
</dbReference>
<dbReference type="PANTHER" id="PTHR44051:SF19">
    <property type="entry name" value="DISULFIDE-BOND OXIDOREDUCTASE YFCG"/>
    <property type="match status" value="1"/>
</dbReference>
<feature type="domain" description="GST N-terminal" evidence="3">
    <location>
        <begin position="1"/>
        <end position="81"/>
    </location>
</feature>
<protein>
    <submittedName>
        <fullName evidence="5">Glutathione S-transferase family protein</fullName>
    </submittedName>
</protein>
<sequence>MLKLLGRNSSSNVQKVLWLLTELGLPFERHDYGGAFGRNKDAQYLRLNPNGLVPTIIDGEVVIWESNTILRYLANKSGPSPFYPTEPAARAYCERWMDWQLGTLNTVMTPLYIALIRCDPAARDLEAIRGLEARARANFDTLNQCLAETPFLAGGALTLADIALGIFAYRWYTLEVERGPELPRLRAWYERLQDRQAFREHVMIGLS</sequence>
<dbReference type="SFLD" id="SFLDG00358">
    <property type="entry name" value="Main_(cytGST)"/>
    <property type="match status" value="1"/>
</dbReference>
<evidence type="ECO:0000313" key="5">
    <source>
        <dbReference type="EMBL" id="MCB8882991.1"/>
    </source>
</evidence>
<dbReference type="SFLD" id="SFLDS00019">
    <property type="entry name" value="Glutathione_Transferase_(cytos"/>
    <property type="match status" value="1"/>
</dbReference>
<dbReference type="PROSITE" id="PS50405">
    <property type="entry name" value="GST_CTER"/>
    <property type="match status" value="1"/>
</dbReference>
<reference evidence="5 6" key="1">
    <citation type="journal article" date="2021" name="Microorganisms">
        <title>Acidisoma silvae sp. nov. and Acidisomacellulosilytica sp. nov., Two Acidophilic Bacteria Isolated from Decaying Wood, Hydrolyzing Cellulose and Producing Poly-3-hydroxybutyrate.</title>
        <authorList>
            <person name="Mieszkin S."/>
            <person name="Pouder E."/>
            <person name="Uroz S."/>
            <person name="Simon-Colin C."/>
            <person name="Alain K."/>
        </authorList>
    </citation>
    <scope>NUCLEOTIDE SEQUENCE [LARGE SCALE GENOMIC DNA]</scope>
    <source>
        <strain evidence="5 6">HW T5.17</strain>
    </source>
</reference>
<evidence type="ECO:0000256" key="2">
    <source>
        <dbReference type="ARBA" id="ARBA00022679"/>
    </source>
</evidence>
<dbReference type="CDD" id="cd03047">
    <property type="entry name" value="GST_N_2"/>
    <property type="match status" value="1"/>
</dbReference>